<accession>A0A4P7A207</accession>
<dbReference type="RefSeq" id="WP_134211647.1">
    <property type="nucleotide sequence ID" value="NZ_CP038015.1"/>
</dbReference>
<dbReference type="SUPFAM" id="SSF53163">
    <property type="entry name" value="HybD-like"/>
    <property type="match status" value="1"/>
</dbReference>
<keyword evidence="1" id="KW-0378">Hydrolase</keyword>
<dbReference type="Pfam" id="PF06866">
    <property type="entry name" value="DUF1256"/>
    <property type="match status" value="1"/>
</dbReference>
<dbReference type="OrthoDB" id="9815953at2"/>
<organism evidence="1 2">
    <name type="scientific">Paenisporosarcina antarctica</name>
    <dbReference type="NCBI Taxonomy" id="417367"/>
    <lineage>
        <taxon>Bacteria</taxon>
        <taxon>Bacillati</taxon>
        <taxon>Bacillota</taxon>
        <taxon>Bacilli</taxon>
        <taxon>Bacillales</taxon>
        <taxon>Caryophanaceae</taxon>
        <taxon>Paenisporosarcina</taxon>
    </lineage>
</organism>
<name>A0A4P7A207_9BACL</name>
<gene>
    <name evidence="1" type="primary">yyaC</name>
    <name evidence="1" type="ORF">E2636_17985</name>
</gene>
<reference evidence="1 2" key="1">
    <citation type="submission" date="2019-03" db="EMBL/GenBank/DDBJ databases">
        <title>Complete genome sequence of Paenisporosarcina antarctica CGMCC 1.6503T.</title>
        <authorList>
            <person name="Rong J.-C."/>
            <person name="Chi N.-Y."/>
            <person name="Zhang Q.-F."/>
        </authorList>
    </citation>
    <scope>NUCLEOTIDE SEQUENCE [LARGE SCALE GENOMIC DNA]</scope>
    <source>
        <strain evidence="1 2">CGMCC 1.6503</strain>
    </source>
</reference>
<dbReference type="Proteomes" id="UP000294292">
    <property type="component" value="Chromosome"/>
</dbReference>
<dbReference type="GO" id="GO:0008233">
    <property type="term" value="F:peptidase activity"/>
    <property type="evidence" value="ECO:0007669"/>
    <property type="project" value="UniProtKB-KW"/>
</dbReference>
<dbReference type="InterPro" id="IPR009665">
    <property type="entry name" value="YyaC"/>
</dbReference>
<dbReference type="InterPro" id="IPR023430">
    <property type="entry name" value="Pept_HybD-like_dom_sf"/>
</dbReference>
<dbReference type="EMBL" id="CP038015">
    <property type="protein sequence ID" value="QBP42912.1"/>
    <property type="molecule type" value="Genomic_DNA"/>
</dbReference>
<sequence>MFVHSTRLQSEDFSYQDLGVTWRLSSLFVQLIPFEKTHLTFCCIGTDRSTGDALGPLIGTWLREHPEFPYEVIGTLQQPLHALNLHQTIESLQARTLKPYVVAIDACLGRVEKIGHIVIEKGPLFPGKAVKKELPPVGDLSIKGIVNVGGFQEYSVLQNTRLQLPYDMGKVLSRALLLAWQRHQLKLVNNRHDDSYNHNAWQ</sequence>
<evidence type="ECO:0000313" key="2">
    <source>
        <dbReference type="Proteomes" id="UP000294292"/>
    </source>
</evidence>
<dbReference type="NCBIfam" id="TIGR02841">
    <property type="entry name" value="spore_YyaC"/>
    <property type="match status" value="1"/>
</dbReference>
<evidence type="ECO:0000313" key="1">
    <source>
        <dbReference type="EMBL" id="QBP42912.1"/>
    </source>
</evidence>
<dbReference type="KEGG" id="panc:E2636_17985"/>
<keyword evidence="1" id="KW-0645">Protease</keyword>
<dbReference type="GO" id="GO:0006508">
    <property type="term" value="P:proteolysis"/>
    <property type="evidence" value="ECO:0007669"/>
    <property type="project" value="UniProtKB-KW"/>
</dbReference>
<keyword evidence="2" id="KW-1185">Reference proteome</keyword>
<proteinExistence type="predicted"/>
<dbReference type="AlphaFoldDB" id="A0A4P7A207"/>
<protein>
    <submittedName>
        <fullName evidence="1">Spore protease YyaC</fullName>
    </submittedName>
</protein>